<name>A0A1M7UHT1_9BRAD</name>
<reference evidence="2" key="1">
    <citation type="submission" date="2016-11" db="EMBL/GenBank/DDBJ databases">
        <authorList>
            <person name="Varghese N."/>
            <person name="Submissions S."/>
        </authorList>
    </citation>
    <scope>NUCLEOTIDE SEQUENCE [LARGE SCALE GENOMIC DNA]</scope>
    <source>
        <strain evidence="2">GAS401</strain>
    </source>
</reference>
<dbReference type="EMBL" id="LT670849">
    <property type="protein sequence ID" value="SHN82494.1"/>
    <property type="molecule type" value="Genomic_DNA"/>
</dbReference>
<evidence type="ECO:0000313" key="1">
    <source>
        <dbReference type="EMBL" id="SHN82494.1"/>
    </source>
</evidence>
<dbReference type="RefSeq" id="WP_072822096.1">
    <property type="nucleotide sequence ID" value="NZ_LT670849.1"/>
</dbReference>
<dbReference type="Proteomes" id="UP000184096">
    <property type="component" value="Chromosome I"/>
</dbReference>
<dbReference type="InterPro" id="IPR021327">
    <property type="entry name" value="DUF2934"/>
</dbReference>
<keyword evidence="2" id="KW-1185">Reference proteome</keyword>
<dbReference type="Pfam" id="PF11154">
    <property type="entry name" value="DUF2934"/>
    <property type="match status" value="1"/>
</dbReference>
<evidence type="ECO:0000313" key="2">
    <source>
        <dbReference type="Proteomes" id="UP000184096"/>
    </source>
</evidence>
<dbReference type="AlphaFoldDB" id="A0A1M7UHT1"/>
<proteinExistence type="predicted"/>
<sequence>MHDLEQAIRERAYHLWIESGCLEGRAEDHWLAAQRSILGALLGAREDAAEVPLKPKKARAPRKKRAA</sequence>
<accession>A0A1M7UHT1</accession>
<gene>
    <name evidence="1" type="ORF">SAMN05444170_5129</name>
</gene>
<evidence type="ECO:0008006" key="3">
    <source>
        <dbReference type="Google" id="ProtNLM"/>
    </source>
</evidence>
<dbReference type="OrthoDB" id="9811127at2"/>
<protein>
    <recommendedName>
        <fullName evidence="3">DUF2934 domain-containing protein</fullName>
    </recommendedName>
</protein>
<organism evidence="1 2">
    <name type="scientific">Bradyrhizobium erythrophlei</name>
    <dbReference type="NCBI Taxonomy" id="1437360"/>
    <lineage>
        <taxon>Bacteria</taxon>
        <taxon>Pseudomonadati</taxon>
        <taxon>Pseudomonadota</taxon>
        <taxon>Alphaproteobacteria</taxon>
        <taxon>Hyphomicrobiales</taxon>
        <taxon>Nitrobacteraceae</taxon>
        <taxon>Bradyrhizobium</taxon>
    </lineage>
</organism>